<proteinExistence type="predicted"/>
<dbReference type="EMBL" id="CM047940">
    <property type="protein sequence ID" value="KAI9904080.1"/>
    <property type="molecule type" value="Genomic_DNA"/>
</dbReference>
<reference evidence="1" key="1">
    <citation type="submission" date="2022-10" db="EMBL/GenBank/DDBJ databases">
        <title>Complete Genome of Trichothecium roseum strain YXFP-22015, a Plant Pathogen Isolated from Citrus.</title>
        <authorList>
            <person name="Wang Y."/>
            <person name="Zhu L."/>
        </authorList>
    </citation>
    <scope>NUCLEOTIDE SEQUENCE</scope>
    <source>
        <strain evidence="1">YXFP-22015</strain>
    </source>
</reference>
<evidence type="ECO:0000313" key="1">
    <source>
        <dbReference type="EMBL" id="KAI9904080.1"/>
    </source>
</evidence>
<gene>
    <name evidence="1" type="ORF">N3K66_000609</name>
</gene>
<sequence length="675" mass="72639">MLRPSTPLSVLFFAAFALLLIAVLSTPIVEGIKLAEVDGVSFGVLGFCRSNGCSPMGIGYEDGIFDSLNADFEMPNSMKGTLSAILIVHPVAALITLVLFGMAIASHFHAASHSSKYLLAMFLLTVIDFLLCILCFVIDLILFMPHMTFGTYLVLAAGVIVLISGVVSCMMRRSVMGRKARRKRIAENAEMSGENYYNREDNNKTFDINPPPIPMTSGVNNTVVSASGTDNLPAFASFEHSKTEEVSDDRMPLTRTRSPPSASSPPPMSMNDMSHPADATMMNAPLPHRSGSRDPYDNPMNGPQDSYGVARGPSMDSMRSRGSNYRGRGGHYGRGGPDMYPGSRGRGGFGGPGRGGYGPPRGRGGLGPPPRGHHNMRGRPPAHGYNNMGQQPRGQPPPEAYGAYGYNNGPSTNPPMMNANATYEAYNPDMSDHNLARAESPPPMIPNDGAPSRGGPAEMDTNNHQVYGDYPNLRDSDTDVAGMVGLQQQPHSTDGRHDAYMGEESKYGNQDEYVPPRAQWNQDGRNSPLRTGSPSGQAVRGPAELSGRNSPYVARGDAGQYYEDVDPRYAHPPQGHAHPPPIEPAYEDMRAATGGARSPAESERSNFTSVSQRGVNPRWNPPPPMPHQRGGPSRQGQQRQDILLDNPDFQVPGNRGPNRRGGPGMVPGSAYPAGL</sequence>
<name>A0ACC0VE29_9HYPO</name>
<dbReference type="Proteomes" id="UP001163324">
    <property type="component" value="Chromosome 1"/>
</dbReference>
<keyword evidence="2" id="KW-1185">Reference proteome</keyword>
<comment type="caution">
    <text evidence="1">The sequence shown here is derived from an EMBL/GenBank/DDBJ whole genome shotgun (WGS) entry which is preliminary data.</text>
</comment>
<evidence type="ECO:0000313" key="2">
    <source>
        <dbReference type="Proteomes" id="UP001163324"/>
    </source>
</evidence>
<accession>A0ACC0VE29</accession>
<protein>
    <submittedName>
        <fullName evidence="1">Uncharacterized protein</fullName>
    </submittedName>
</protein>
<organism evidence="1 2">
    <name type="scientific">Trichothecium roseum</name>
    <dbReference type="NCBI Taxonomy" id="47278"/>
    <lineage>
        <taxon>Eukaryota</taxon>
        <taxon>Fungi</taxon>
        <taxon>Dikarya</taxon>
        <taxon>Ascomycota</taxon>
        <taxon>Pezizomycotina</taxon>
        <taxon>Sordariomycetes</taxon>
        <taxon>Hypocreomycetidae</taxon>
        <taxon>Hypocreales</taxon>
        <taxon>Hypocreales incertae sedis</taxon>
        <taxon>Trichothecium</taxon>
    </lineage>
</organism>